<keyword evidence="7" id="KW-0804">Transcription</keyword>
<dbReference type="InterPro" id="IPR009057">
    <property type="entry name" value="Homeodomain-like_sf"/>
</dbReference>
<feature type="domain" description="Homeobox" evidence="12">
    <location>
        <begin position="65"/>
        <end position="125"/>
    </location>
</feature>
<evidence type="ECO:0000256" key="10">
    <source>
        <dbReference type="RuleBase" id="RU000682"/>
    </source>
</evidence>
<dbReference type="GO" id="GO:0003677">
    <property type="term" value="F:DNA binding"/>
    <property type="evidence" value="ECO:0007669"/>
    <property type="project" value="UniProtKB-KW"/>
</dbReference>
<evidence type="ECO:0000313" key="14">
    <source>
        <dbReference type="RefSeq" id="XP_015186352.1"/>
    </source>
</evidence>
<organism evidence="13 14">
    <name type="scientific">Polistes dominula</name>
    <name type="common">European paper wasp</name>
    <name type="synonym">Vespa dominula</name>
    <dbReference type="NCBI Taxonomy" id="743375"/>
    <lineage>
        <taxon>Eukaryota</taxon>
        <taxon>Metazoa</taxon>
        <taxon>Ecdysozoa</taxon>
        <taxon>Arthropoda</taxon>
        <taxon>Hexapoda</taxon>
        <taxon>Insecta</taxon>
        <taxon>Pterygota</taxon>
        <taxon>Neoptera</taxon>
        <taxon>Endopterygota</taxon>
        <taxon>Hymenoptera</taxon>
        <taxon>Apocrita</taxon>
        <taxon>Aculeata</taxon>
        <taxon>Vespoidea</taxon>
        <taxon>Vespidae</taxon>
        <taxon>Polistinae</taxon>
        <taxon>Polistini</taxon>
        <taxon>Polistes</taxon>
    </lineage>
</organism>
<keyword evidence="2" id="KW-0217">Developmental protein</keyword>
<evidence type="ECO:0000256" key="5">
    <source>
        <dbReference type="ARBA" id="ARBA00023155"/>
    </source>
</evidence>
<feature type="DNA-binding region" description="Homeobox" evidence="9">
    <location>
        <begin position="67"/>
        <end position="126"/>
    </location>
</feature>
<dbReference type="PRINTS" id="PR00031">
    <property type="entry name" value="HTHREPRESSR"/>
</dbReference>
<gene>
    <name evidence="14" type="primary">LOC107071674</name>
</gene>
<dbReference type="SUPFAM" id="SSF46689">
    <property type="entry name" value="Homeodomain-like"/>
    <property type="match status" value="1"/>
</dbReference>
<dbReference type="InterPro" id="IPR000047">
    <property type="entry name" value="HTH_motif"/>
</dbReference>
<evidence type="ECO:0000256" key="6">
    <source>
        <dbReference type="ARBA" id="ARBA00023159"/>
    </source>
</evidence>
<dbReference type="PRINTS" id="PR00024">
    <property type="entry name" value="HOMEOBOX"/>
</dbReference>
<feature type="compositionally biased region" description="Basic and acidic residues" evidence="11">
    <location>
        <begin position="49"/>
        <end position="58"/>
    </location>
</feature>
<dbReference type="Gene3D" id="1.10.10.60">
    <property type="entry name" value="Homeodomain-like"/>
    <property type="match status" value="1"/>
</dbReference>
<keyword evidence="8 9" id="KW-0539">Nucleus</keyword>
<dbReference type="Proteomes" id="UP000694924">
    <property type="component" value="Unplaced"/>
</dbReference>
<dbReference type="PROSITE" id="PS50071">
    <property type="entry name" value="HOMEOBOX_2"/>
    <property type="match status" value="1"/>
</dbReference>
<keyword evidence="6" id="KW-0010">Activator</keyword>
<evidence type="ECO:0000256" key="8">
    <source>
        <dbReference type="ARBA" id="ARBA00023242"/>
    </source>
</evidence>
<keyword evidence="13" id="KW-1185">Reference proteome</keyword>
<feature type="region of interest" description="Disordered" evidence="11">
    <location>
        <begin position="46"/>
        <end position="68"/>
    </location>
</feature>
<keyword evidence="4 9" id="KW-0238">DNA-binding</keyword>
<dbReference type="Pfam" id="PF00046">
    <property type="entry name" value="Homeodomain"/>
    <property type="match status" value="1"/>
</dbReference>
<evidence type="ECO:0000313" key="13">
    <source>
        <dbReference type="Proteomes" id="UP000694924"/>
    </source>
</evidence>
<protein>
    <submittedName>
        <fullName evidence="14">Homeobox protein MOX-1</fullName>
    </submittedName>
</protein>
<dbReference type="PROSITE" id="PS00027">
    <property type="entry name" value="HOMEOBOX_1"/>
    <property type="match status" value="1"/>
</dbReference>
<proteinExistence type="predicted"/>
<keyword evidence="3" id="KW-0805">Transcription regulation</keyword>
<dbReference type="PANTHER" id="PTHR24328">
    <property type="entry name" value="HOMEOBOX PROTEIN MOX"/>
    <property type="match status" value="1"/>
</dbReference>
<dbReference type="InterPro" id="IPR017970">
    <property type="entry name" value="Homeobox_CS"/>
</dbReference>
<dbReference type="CDD" id="cd00086">
    <property type="entry name" value="homeodomain"/>
    <property type="match status" value="1"/>
</dbReference>
<keyword evidence="5 9" id="KW-0371">Homeobox</keyword>
<evidence type="ECO:0000259" key="12">
    <source>
        <dbReference type="PROSITE" id="PS50071"/>
    </source>
</evidence>
<dbReference type="InterPro" id="IPR001356">
    <property type="entry name" value="HD"/>
</dbReference>
<evidence type="ECO:0000256" key="1">
    <source>
        <dbReference type="ARBA" id="ARBA00004123"/>
    </source>
</evidence>
<reference evidence="14" key="1">
    <citation type="submission" date="2025-08" db="UniProtKB">
        <authorList>
            <consortium name="RefSeq"/>
        </authorList>
    </citation>
    <scope>IDENTIFICATION</scope>
    <source>
        <tissue evidence="14">Whole body</tissue>
    </source>
</reference>
<sequence length="139" mass="16707">MLHFPRNLQSNVTDNERDTKFQTWPTTNAQSQVDHLLNFSYDEEEEEESRIIDHENRRTSNNTVDRPRKERTAFTKQQVCYLENEFAHGNYLTRLRRYEIAVALGLTDRQVKVWFQNRRMKWKRTKGNAVNLQNCKTLS</sequence>
<dbReference type="InterPro" id="IPR042634">
    <property type="entry name" value="MOX-1/MOX-2"/>
</dbReference>
<comment type="subcellular location">
    <subcellularLocation>
        <location evidence="1 9 10">Nucleus</location>
    </subcellularLocation>
</comment>
<dbReference type="InterPro" id="IPR020479">
    <property type="entry name" value="HD_metazoa"/>
</dbReference>
<dbReference type="SMART" id="SM00389">
    <property type="entry name" value="HOX"/>
    <property type="match status" value="1"/>
</dbReference>
<dbReference type="RefSeq" id="XP_015186352.1">
    <property type="nucleotide sequence ID" value="XM_015330866.1"/>
</dbReference>
<evidence type="ECO:0000256" key="2">
    <source>
        <dbReference type="ARBA" id="ARBA00022473"/>
    </source>
</evidence>
<dbReference type="GeneID" id="107071674"/>
<evidence type="ECO:0000256" key="11">
    <source>
        <dbReference type="SAM" id="MobiDB-lite"/>
    </source>
</evidence>
<evidence type="ECO:0000256" key="7">
    <source>
        <dbReference type="ARBA" id="ARBA00023163"/>
    </source>
</evidence>
<evidence type="ECO:0000256" key="4">
    <source>
        <dbReference type="ARBA" id="ARBA00023125"/>
    </source>
</evidence>
<evidence type="ECO:0000256" key="3">
    <source>
        <dbReference type="ARBA" id="ARBA00023015"/>
    </source>
</evidence>
<accession>A0ABM1J1L5</accession>
<evidence type="ECO:0000256" key="9">
    <source>
        <dbReference type="PROSITE-ProRule" id="PRU00108"/>
    </source>
</evidence>
<dbReference type="PANTHER" id="PTHR24328:SF7">
    <property type="entry name" value="BUTTONLESS"/>
    <property type="match status" value="1"/>
</dbReference>
<name>A0ABM1J1L5_POLDO</name>